<evidence type="ECO:0000313" key="3">
    <source>
        <dbReference type="EMBL" id="CAL1173854.1"/>
    </source>
</evidence>
<sequence>MERDEKVPQYKTIKRLQKSYLVRCNESLSNIIPGSGVKPASAIRRTEQQIKEERKRLGKLNQEELMAQMDVTSQKKVKNAQELTAKKNELIEHIKELEKKLLQYELL</sequence>
<accession>A0A9P1GSJ6</accession>
<dbReference type="Proteomes" id="UP001152797">
    <property type="component" value="Unassembled WGS sequence"/>
</dbReference>
<evidence type="ECO:0000313" key="2">
    <source>
        <dbReference type="EMBL" id="CAI4020479.1"/>
    </source>
</evidence>
<dbReference type="EMBL" id="CAMXCT010006812">
    <property type="protein sequence ID" value="CAI4020479.1"/>
    <property type="molecule type" value="Genomic_DNA"/>
</dbReference>
<name>A0A9P1GSJ6_9DINO</name>
<proteinExistence type="predicted"/>
<dbReference type="OrthoDB" id="444343at2759"/>
<dbReference type="EMBL" id="CAMXCT030006812">
    <property type="protein sequence ID" value="CAL4807791.1"/>
    <property type="molecule type" value="Genomic_DNA"/>
</dbReference>
<gene>
    <name evidence="2" type="ORF">C1SCF055_LOCUS44893</name>
</gene>
<comment type="caution">
    <text evidence="2">The sequence shown here is derived from an EMBL/GenBank/DDBJ whole genome shotgun (WGS) entry which is preliminary data.</text>
</comment>
<evidence type="ECO:0000256" key="1">
    <source>
        <dbReference type="SAM" id="Coils"/>
    </source>
</evidence>
<dbReference type="AlphaFoldDB" id="A0A9P1GSJ6"/>
<keyword evidence="1" id="KW-0175">Coiled coil</keyword>
<reference evidence="2" key="1">
    <citation type="submission" date="2022-10" db="EMBL/GenBank/DDBJ databases">
        <authorList>
            <person name="Chen Y."/>
            <person name="Dougan E. K."/>
            <person name="Chan C."/>
            <person name="Rhodes N."/>
            <person name="Thang M."/>
        </authorList>
    </citation>
    <scope>NUCLEOTIDE SEQUENCE</scope>
</reference>
<evidence type="ECO:0000313" key="4">
    <source>
        <dbReference type="Proteomes" id="UP001152797"/>
    </source>
</evidence>
<keyword evidence="4" id="KW-1185">Reference proteome</keyword>
<organism evidence="2">
    <name type="scientific">Cladocopium goreaui</name>
    <dbReference type="NCBI Taxonomy" id="2562237"/>
    <lineage>
        <taxon>Eukaryota</taxon>
        <taxon>Sar</taxon>
        <taxon>Alveolata</taxon>
        <taxon>Dinophyceae</taxon>
        <taxon>Suessiales</taxon>
        <taxon>Symbiodiniaceae</taxon>
        <taxon>Cladocopium</taxon>
    </lineage>
</organism>
<protein>
    <submittedName>
        <fullName evidence="2">Uncharacterized protein</fullName>
    </submittedName>
</protein>
<reference evidence="3" key="2">
    <citation type="submission" date="2024-04" db="EMBL/GenBank/DDBJ databases">
        <authorList>
            <person name="Chen Y."/>
            <person name="Shah S."/>
            <person name="Dougan E. K."/>
            <person name="Thang M."/>
            <person name="Chan C."/>
        </authorList>
    </citation>
    <scope>NUCLEOTIDE SEQUENCE [LARGE SCALE GENOMIC DNA]</scope>
</reference>
<dbReference type="EMBL" id="CAMXCT020006812">
    <property type="protein sequence ID" value="CAL1173854.1"/>
    <property type="molecule type" value="Genomic_DNA"/>
</dbReference>
<feature type="coiled-coil region" evidence="1">
    <location>
        <begin position="43"/>
        <end position="107"/>
    </location>
</feature>